<evidence type="ECO:0000313" key="2">
    <source>
        <dbReference type="Proteomes" id="UP000319040"/>
    </source>
</evidence>
<keyword evidence="1" id="KW-0808">Transferase</keyword>
<dbReference type="OrthoDB" id="1117814at2"/>
<keyword evidence="2" id="KW-1185">Reference proteome</keyword>
<dbReference type="Pfam" id="PF14907">
    <property type="entry name" value="NTP_transf_5"/>
    <property type="match status" value="1"/>
</dbReference>
<proteinExistence type="predicted"/>
<dbReference type="Proteomes" id="UP000319040">
    <property type="component" value="Unassembled WGS sequence"/>
</dbReference>
<evidence type="ECO:0000313" key="1">
    <source>
        <dbReference type="EMBL" id="SMO35079.1"/>
    </source>
</evidence>
<reference evidence="1 2" key="1">
    <citation type="submission" date="2017-05" db="EMBL/GenBank/DDBJ databases">
        <authorList>
            <person name="Varghese N."/>
            <person name="Submissions S."/>
        </authorList>
    </citation>
    <scope>NUCLEOTIDE SEQUENCE [LARGE SCALE GENOMIC DNA]</scope>
    <source>
        <strain evidence="1 2">DSM 27040</strain>
    </source>
</reference>
<gene>
    <name evidence="1" type="ORF">SAMN06265379_101198</name>
</gene>
<protein>
    <submittedName>
        <fullName evidence="1">Uncharacterized nucleotidyltransferase</fullName>
    </submittedName>
</protein>
<organism evidence="1 2">
    <name type="scientific">Saccharicrinis carchari</name>
    <dbReference type="NCBI Taxonomy" id="1168039"/>
    <lineage>
        <taxon>Bacteria</taxon>
        <taxon>Pseudomonadati</taxon>
        <taxon>Bacteroidota</taxon>
        <taxon>Bacteroidia</taxon>
        <taxon>Marinilabiliales</taxon>
        <taxon>Marinilabiliaceae</taxon>
        <taxon>Saccharicrinis</taxon>
    </lineage>
</organism>
<sequence length="363" mass="41687">MANSEYPLYKVETLIKLCWLGNTTTGVDANIDQDIIALGLQHGVGAWCYSRLISIDSKYANDELLLPWKKLYIQTSIKYQQKLKVFTQIKKLFLKDNISVIALKGMALASGVYKDEGVRPMGDMDLLVPEGEGMRALQILLKAGAQMTVVPRSVLHEEVHSHVRAILFHGILIEIHQRLFSMGGTFYIDSIDLFEHSINITKQGVNLQILSDLHMGYHLVAHAASNIVGGGLRLGWLLDVALLWNQVADKNKYMLDVLAVKPCLKKEMTRVFYMASLFLPNLNRSVLFEEKEVLQDISSLMIVSKVEEKHRVINIVEILRTPGLDKKMKLLWREFFPVAEYMRYRYKTHTVTPWLYFKRIFRF</sequence>
<dbReference type="InterPro" id="IPR039498">
    <property type="entry name" value="NTP_transf_5"/>
</dbReference>
<dbReference type="EMBL" id="FXTB01000001">
    <property type="protein sequence ID" value="SMO35079.1"/>
    <property type="molecule type" value="Genomic_DNA"/>
</dbReference>
<accession>A0A521AJR7</accession>
<name>A0A521AJR7_SACCC</name>
<dbReference type="GO" id="GO:0016740">
    <property type="term" value="F:transferase activity"/>
    <property type="evidence" value="ECO:0007669"/>
    <property type="project" value="UniProtKB-KW"/>
</dbReference>
<dbReference type="AlphaFoldDB" id="A0A521AJR7"/>